<proteinExistence type="predicted"/>
<accession>A0A2P2K0R6</accession>
<protein>
    <submittedName>
        <fullName evidence="2">Uncharacterized protein</fullName>
    </submittedName>
</protein>
<sequence length="52" mass="6137">MQPLHLTSFLQVLLSFCNIFTVPHFINPLCSMVARIKPRWKLEVYVSILMLF</sequence>
<keyword evidence="1" id="KW-0732">Signal</keyword>
<organism evidence="2">
    <name type="scientific">Rhizophora mucronata</name>
    <name type="common">Asiatic mangrove</name>
    <dbReference type="NCBI Taxonomy" id="61149"/>
    <lineage>
        <taxon>Eukaryota</taxon>
        <taxon>Viridiplantae</taxon>
        <taxon>Streptophyta</taxon>
        <taxon>Embryophyta</taxon>
        <taxon>Tracheophyta</taxon>
        <taxon>Spermatophyta</taxon>
        <taxon>Magnoliopsida</taxon>
        <taxon>eudicotyledons</taxon>
        <taxon>Gunneridae</taxon>
        <taxon>Pentapetalae</taxon>
        <taxon>rosids</taxon>
        <taxon>fabids</taxon>
        <taxon>Malpighiales</taxon>
        <taxon>Rhizophoraceae</taxon>
        <taxon>Rhizophora</taxon>
    </lineage>
</organism>
<dbReference type="EMBL" id="GGEC01018822">
    <property type="protein sequence ID" value="MBW99305.1"/>
    <property type="molecule type" value="Transcribed_RNA"/>
</dbReference>
<name>A0A2P2K0R6_RHIMU</name>
<feature type="signal peptide" evidence="1">
    <location>
        <begin position="1"/>
        <end position="19"/>
    </location>
</feature>
<evidence type="ECO:0000313" key="2">
    <source>
        <dbReference type="EMBL" id="MBW99305.1"/>
    </source>
</evidence>
<feature type="chain" id="PRO_5015168165" evidence="1">
    <location>
        <begin position="20"/>
        <end position="52"/>
    </location>
</feature>
<reference evidence="2" key="1">
    <citation type="submission" date="2018-02" db="EMBL/GenBank/DDBJ databases">
        <title>Rhizophora mucronata_Transcriptome.</title>
        <authorList>
            <person name="Meera S.P."/>
            <person name="Sreeshan A."/>
            <person name="Augustine A."/>
        </authorList>
    </citation>
    <scope>NUCLEOTIDE SEQUENCE</scope>
    <source>
        <tissue evidence="2">Leaf</tissue>
    </source>
</reference>
<evidence type="ECO:0000256" key="1">
    <source>
        <dbReference type="SAM" id="SignalP"/>
    </source>
</evidence>
<dbReference type="AlphaFoldDB" id="A0A2P2K0R6"/>